<sequence length="134" mass="15350">MRRIVLKTSSGIFAVVCSMFKMRDANTTCNACRMHEQFTARKPRISNWISVNDARATPDTIGINDMIMYTENLLLSSMNEKNVTKNGVRAFDVCMKEIGMNLSAIFPSMIFPPYKRENIVRSNVYVRIENGVDW</sequence>
<proteinExistence type="predicted"/>
<organism evidence="1">
    <name type="scientific">Timspurckia oligopyrenoides</name>
    <dbReference type="NCBI Taxonomy" id="708627"/>
    <lineage>
        <taxon>Eukaryota</taxon>
        <taxon>Rhodophyta</taxon>
        <taxon>Bangiophyceae</taxon>
        <taxon>Porphyridiales</taxon>
        <taxon>Porphyridiaceae</taxon>
        <taxon>Timspurckia</taxon>
    </lineage>
</organism>
<dbReference type="EMBL" id="HBFP01006328">
    <property type="protein sequence ID" value="CAD8820129.1"/>
    <property type="molecule type" value="Transcribed_RNA"/>
</dbReference>
<evidence type="ECO:0000313" key="1">
    <source>
        <dbReference type="EMBL" id="CAD8820129.1"/>
    </source>
</evidence>
<reference evidence="1" key="1">
    <citation type="submission" date="2021-01" db="EMBL/GenBank/DDBJ databases">
        <authorList>
            <person name="Corre E."/>
            <person name="Pelletier E."/>
            <person name="Niang G."/>
            <person name="Scheremetjew M."/>
            <person name="Finn R."/>
            <person name="Kale V."/>
            <person name="Holt S."/>
            <person name="Cochrane G."/>
            <person name="Meng A."/>
            <person name="Brown T."/>
            <person name="Cohen L."/>
        </authorList>
    </citation>
    <scope>NUCLEOTIDE SEQUENCE</scope>
    <source>
        <strain evidence="1">CCMP3278</strain>
    </source>
</reference>
<name>A0A7S1ERW4_9RHOD</name>
<dbReference type="AlphaFoldDB" id="A0A7S1ERW4"/>
<protein>
    <submittedName>
        <fullName evidence="1">Uncharacterized protein</fullName>
    </submittedName>
</protein>
<gene>
    <name evidence="1" type="ORF">TOLI1172_LOCUS4518</name>
</gene>
<accession>A0A7S1ERW4</accession>